<evidence type="ECO:0000256" key="6">
    <source>
        <dbReference type="ARBA" id="ARBA00022777"/>
    </source>
</evidence>
<evidence type="ECO:0000256" key="4">
    <source>
        <dbReference type="ARBA" id="ARBA00022553"/>
    </source>
</evidence>
<dbReference type="InterPro" id="IPR005467">
    <property type="entry name" value="His_kinase_dom"/>
</dbReference>
<dbReference type="GO" id="GO:0016036">
    <property type="term" value="P:cellular response to phosphate starvation"/>
    <property type="evidence" value="ECO:0007669"/>
    <property type="project" value="TreeGrafter"/>
</dbReference>
<dbReference type="InterPro" id="IPR003661">
    <property type="entry name" value="HisK_dim/P_dom"/>
</dbReference>
<gene>
    <name evidence="10" type="primary">senX3_1</name>
    <name evidence="10" type="ORF">IBLFYP30_01311</name>
</gene>
<keyword evidence="8" id="KW-0472">Membrane</keyword>
<dbReference type="PANTHER" id="PTHR45453">
    <property type="entry name" value="PHOSPHATE REGULON SENSOR PROTEIN PHOR"/>
    <property type="match status" value="1"/>
</dbReference>
<keyword evidence="8" id="KW-0812">Transmembrane</keyword>
<evidence type="ECO:0000256" key="7">
    <source>
        <dbReference type="ARBA" id="ARBA00023012"/>
    </source>
</evidence>
<dbReference type="SMART" id="SM00388">
    <property type="entry name" value="HisKA"/>
    <property type="match status" value="1"/>
</dbReference>
<feature type="domain" description="Histidine kinase" evidence="9">
    <location>
        <begin position="88"/>
        <end position="303"/>
    </location>
</feature>
<dbReference type="InterPro" id="IPR050351">
    <property type="entry name" value="BphY/WalK/GraS-like"/>
</dbReference>
<dbReference type="PROSITE" id="PS50109">
    <property type="entry name" value="HIS_KIN"/>
    <property type="match status" value="1"/>
</dbReference>
<comment type="catalytic activity">
    <reaction evidence="1">
        <text>ATP + protein L-histidine = ADP + protein N-phospho-L-histidine.</text>
        <dbReference type="EC" id="2.7.13.3"/>
    </reaction>
</comment>
<sequence length="303" mass="34679">MSVLVIVLCLIIVFLIIYIGFILNQLNSINKQLHKRLSENTRQPLNVGLFNKTIIKLASNINHCLKLEEKRRLDSINEQKQFKELISNISHDLRTPLTSIKGYQQLLQNSDLDKEQLHNLQIAQKSTDELGNLIEHFFEYSYLITSNIKPNLEKINISNLIVECVLSYIAVLEEKNININMDEPPPIYVLGDKDMLIRIVDNLLNNCAKHSLGDIDIKIDYDKIPDSKNAKIIFTNPISPNNDINIEKLFHRFYTADSTRNKSTGLGLSIVEFLVKQLNGDVGACLDKNAMLLSIYFEIPLFK</sequence>
<evidence type="ECO:0000256" key="2">
    <source>
        <dbReference type="ARBA" id="ARBA00004370"/>
    </source>
</evidence>
<dbReference type="InterPro" id="IPR036890">
    <property type="entry name" value="HATPase_C_sf"/>
</dbReference>
<keyword evidence="6 10" id="KW-0418">Kinase</keyword>
<dbReference type="SMART" id="SM00387">
    <property type="entry name" value="HATPase_c"/>
    <property type="match status" value="1"/>
</dbReference>
<keyword evidence="7" id="KW-0902">Two-component regulatory system</keyword>
<evidence type="ECO:0000256" key="3">
    <source>
        <dbReference type="ARBA" id="ARBA00012438"/>
    </source>
</evidence>
<dbReference type="SUPFAM" id="SSF47384">
    <property type="entry name" value="Homodimeric domain of signal transducing histidine kinase"/>
    <property type="match status" value="1"/>
</dbReference>
<keyword evidence="5 10" id="KW-0808">Transferase</keyword>
<name>A0A6N3AMX7_9FIRM</name>
<dbReference type="CDD" id="cd00082">
    <property type="entry name" value="HisKA"/>
    <property type="match status" value="1"/>
</dbReference>
<dbReference type="GO" id="GO:0005886">
    <property type="term" value="C:plasma membrane"/>
    <property type="evidence" value="ECO:0007669"/>
    <property type="project" value="TreeGrafter"/>
</dbReference>
<dbReference type="InterPro" id="IPR036097">
    <property type="entry name" value="HisK_dim/P_sf"/>
</dbReference>
<dbReference type="InterPro" id="IPR003594">
    <property type="entry name" value="HATPase_dom"/>
</dbReference>
<organism evidence="10">
    <name type="scientific">Intestinibacter bartlettii</name>
    <dbReference type="NCBI Taxonomy" id="261299"/>
    <lineage>
        <taxon>Bacteria</taxon>
        <taxon>Bacillati</taxon>
        <taxon>Bacillota</taxon>
        <taxon>Clostridia</taxon>
        <taxon>Peptostreptococcales</taxon>
        <taxon>Peptostreptococcaceae</taxon>
        <taxon>Intestinibacter</taxon>
    </lineage>
</organism>
<dbReference type="EC" id="2.7.13.3" evidence="3"/>
<dbReference type="AlphaFoldDB" id="A0A6N3AMX7"/>
<evidence type="ECO:0000256" key="1">
    <source>
        <dbReference type="ARBA" id="ARBA00000085"/>
    </source>
</evidence>
<dbReference type="SUPFAM" id="SSF55874">
    <property type="entry name" value="ATPase domain of HSP90 chaperone/DNA topoisomerase II/histidine kinase"/>
    <property type="match status" value="1"/>
</dbReference>
<dbReference type="Gene3D" id="1.10.287.130">
    <property type="match status" value="1"/>
</dbReference>
<dbReference type="GO" id="GO:0004721">
    <property type="term" value="F:phosphoprotein phosphatase activity"/>
    <property type="evidence" value="ECO:0007669"/>
    <property type="project" value="TreeGrafter"/>
</dbReference>
<evidence type="ECO:0000259" key="9">
    <source>
        <dbReference type="PROSITE" id="PS50109"/>
    </source>
</evidence>
<protein>
    <recommendedName>
        <fullName evidence="3">histidine kinase</fullName>
        <ecNumber evidence="3">2.7.13.3</ecNumber>
    </recommendedName>
</protein>
<dbReference type="EMBL" id="CACRUE010000022">
    <property type="protein sequence ID" value="VYT91578.1"/>
    <property type="molecule type" value="Genomic_DNA"/>
</dbReference>
<dbReference type="RefSeq" id="WP_156530718.1">
    <property type="nucleotide sequence ID" value="NZ_CACRUE010000022.1"/>
</dbReference>
<comment type="subcellular location">
    <subcellularLocation>
        <location evidence="2">Membrane</location>
    </subcellularLocation>
</comment>
<dbReference type="GO" id="GO:0000155">
    <property type="term" value="F:phosphorelay sensor kinase activity"/>
    <property type="evidence" value="ECO:0007669"/>
    <property type="project" value="InterPro"/>
</dbReference>
<keyword evidence="8" id="KW-1133">Transmembrane helix</keyword>
<dbReference type="Pfam" id="PF00512">
    <property type="entry name" value="HisKA"/>
    <property type="match status" value="1"/>
</dbReference>
<dbReference type="PANTHER" id="PTHR45453:SF1">
    <property type="entry name" value="PHOSPHATE REGULON SENSOR PROTEIN PHOR"/>
    <property type="match status" value="1"/>
</dbReference>
<evidence type="ECO:0000256" key="8">
    <source>
        <dbReference type="SAM" id="Phobius"/>
    </source>
</evidence>
<reference evidence="10" key="1">
    <citation type="submission" date="2019-11" db="EMBL/GenBank/DDBJ databases">
        <authorList>
            <person name="Feng L."/>
        </authorList>
    </citation>
    <scope>NUCLEOTIDE SEQUENCE</scope>
    <source>
        <strain evidence="10">IbartlettiiLFYP30</strain>
    </source>
</reference>
<dbReference type="Pfam" id="PF02518">
    <property type="entry name" value="HATPase_c"/>
    <property type="match status" value="1"/>
</dbReference>
<feature type="transmembrane region" description="Helical" evidence="8">
    <location>
        <begin position="6"/>
        <end position="26"/>
    </location>
</feature>
<accession>A0A6N3AMX7</accession>
<dbReference type="Gene3D" id="3.30.565.10">
    <property type="entry name" value="Histidine kinase-like ATPase, C-terminal domain"/>
    <property type="match status" value="1"/>
</dbReference>
<evidence type="ECO:0000256" key="5">
    <source>
        <dbReference type="ARBA" id="ARBA00022679"/>
    </source>
</evidence>
<evidence type="ECO:0000313" key="10">
    <source>
        <dbReference type="EMBL" id="VYT91578.1"/>
    </source>
</evidence>
<proteinExistence type="predicted"/>
<keyword evidence="4" id="KW-0597">Phosphoprotein</keyword>